<dbReference type="Proteomes" id="UP001066276">
    <property type="component" value="Chromosome 4_2"/>
</dbReference>
<reference evidence="1" key="1">
    <citation type="journal article" date="2022" name="bioRxiv">
        <title>Sequencing and chromosome-scale assembly of the giantPleurodeles waltlgenome.</title>
        <authorList>
            <person name="Brown T."/>
            <person name="Elewa A."/>
            <person name="Iarovenko S."/>
            <person name="Subramanian E."/>
            <person name="Araus A.J."/>
            <person name="Petzold A."/>
            <person name="Susuki M."/>
            <person name="Suzuki K.-i.T."/>
            <person name="Hayashi T."/>
            <person name="Toyoda A."/>
            <person name="Oliveira C."/>
            <person name="Osipova E."/>
            <person name="Leigh N.D."/>
            <person name="Simon A."/>
            <person name="Yun M.H."/>
        </authorList>
    </citation>
    <scope>NUCLEOTIDE SEQUENCE</scope>
    <source>
        <strain evidence="1">20211129_DDA</strain>
        <tissue evidence="1">Liver</tissue>
    </source>
</reference>
<comment type="caution">
    <text evidence="1">The sequence shown here is derived from an EMBL/GenBank/DDBJ whole genome shotgun (WGS) entry which is preliminary data.</text>
</comment>
<accession>A0AAV7SFG3</accession>
<sequence>MSMTQSGCSSAGIHNLNTGVSPVKLSICTYQPNIYTKFTFLKDTGSAFFSSNEGFMGLAPPLSPKVAVNLSCRASRQPTSTTPAESSMQPLGQGRLLCLLQQMGPLPMYQLAPEAKQGEELRAEEGAHLYAKFQVRSSQADLTEPFTGEATDKHQAQPVRATSPLQLQQRLRKNPTFHVGRCATKPRC</sequence>
<keyword evidence="2" id="KW-1185">Reference proteome</keyword>
<evidence type="ECO:0000313" key="1">
    <source>
        <dbReference type="EMBL" id="KAJ1162350.1"/>
    </source>
</evidence>
<gene>
    <name evidence="1" type="ORF">NDU88_002818</name>
</gene>
<dbReference type="AlphaFoldDB" id="A0AAV7SFG3"/>
<proteinExistence type="predicted"/>
<evidence type="ECO:0000313" key="2">
    <source>
        <dbReference type="Proteomes" id="UP001066276"/>
    </source>
</evidence>
<name>A0AAV7SFG3_PLEWA</name>
<organism evidence="1 2">
    <name type="scientific">Pleurodeles waltl</name>
    <name type="common">Iberian ribbed newt</name>
    <dbReference type="NCBI Taxonomy" id="8319"/>
    <lineage>
        <taxon>Eukaryota</taxon>
        <taxon>Metazoa</taxon>
        <taxon>Chordata</taxon>
        <taxon>Craniata</taxon>
        <taxon>Vertebrata</taxon>
        <taxon>Euteleostomi</taxon>
        <taxon>Amphibia</taxon>
        <taxon>Batrachia</taxon>
        <taxon>Caudata</taxon>
        <taxon>Salamandroidea</taxon>
        <taxon>Salamandridae</taxon>
        <taxon>Pleurodelinae</taxon>
        <taxon>Pleurodeles</taxon>
    </lineage>
</organism>
<dbReference type="EMBL" id="JANPWB010000008">
    <property type="protein sequence ID" value="KAJ1162350.1"/>
    <property type="molecule type" value="Genomic_DNA"/>
</dbReference>
<protein>
    <submittedName>
        <fullName evidence="1">Uncharacterized protein</fullName>
    </submittedName>
</protein>